<evidence type="ECO:0000313" key="1">
    <source>
        <dbReference type="EMBL" id="GEQ03855.1"/>
    </source>
</evidence>
<reference evidence="1 2" key="1">
    <citation type="submission" date="2019-07" db="EMBL/GenBank/DDBJ databases">
        <title>Whole genome shotgun sequence of Staphylococcus cohnii subsp. urealyticus NBRC 109766.</title>
        <authorList>
            <person name="Hosoyama A."/>
            <person name="Uohara A."/>
            <person name="Ohji S."/>
            <person name="Ichikawa N."/>
        </authorList>
    </citation>
    <scope>NUCLEOTIDE SEQUENCE [LARGE SCALE GENOMIC DNA]</scope>
    <source>
        <strain evidence="1 2">NBRC 109766</strain>
    </source>
</reference>
<gene>
    <name evidence="1" type="ORF">SCO02_22960</name>
</gene>
<accession>A0AB34AKA6</accession>
<sequence length="63" mass="7599">MILESLKDSDSFTYKVMNYDDFDQMITVQNLKFAIKAQTAIVWAFYSLKFNYTRLRLYEFGKH</sequence>
<dbReference type="AlphaFoldDB" id="A0AB34AKA6"/>
<comment type="caution">
    <text evidence="1">The sequence shown here is derived from an EMBL/GenBank/DDBJ whole genome shotgun (WGS) entry which is preliminary data.</text>
</comment>
<evidence type="ECO:0000313" key="2">
    <source>
        <dbReference type="Proteomes" id="UP000321839"/>
    </source>
</evidence>
<organism evidence="1 2">
    <name type="scientific">Staphylococcus ureilyticus</name>
    <name type="common">Staphylococcus cohnii subsp. urealyticus</name>
    <dbReference type="NCBI Taxonomy" id="94138"/>
    <lineage>
        <taxon>Bacteria</taxon>
        <taxon>Bacillati</taxon>
        <taxon>Bacillota</taxon>
        <taxon>Bacilli</taxon>
        <taxon>Bacillales</taxon>
        <taxon>Staphylococcaceae</taxon>
        <taxon>Staphylococcus</taxon>
        <taxon>Staphylococcus cohnii species complex</taxon>
    </lineage>
</organism>
<keyword evidence="2" id="KW-1185">Reference proteome</keyword>
<protein>
    <submittedName>
        <fullName evidence="1">Uncharacterized protein</fullName>
    </submittedName>
</protein>
<dbReference type="Proteomes" id="UP000321839">
    <property type="component" value="Unassembled WGS sequence"/>
</dbReference>
<proteinExistence type="predicted"/>
<dbReference type="EMBL" id="BKAW01000014">
    <property type="protein sequence ID" value="GEQ03855.1"/>
    <property type="molecule type" value="Genomic_DNA"/>
</dbReference>
<name>A0AB34AKA6_STAUR</name>